<dbReference type="RefSeq" id="WP_316026978.1">
    <property type="nucleotide sequence ID" value="NZ_JAWDIO010000002.1"/>
</dbReference>
<organism evidence="1 2">
    <name type="scientific">Paraglaciecola aquimarina</name>
    <dbReference type="NCBI Taxonomy" id="1235557"/>
    <lineage>
        <taxon>Bacteria</taxon>
        <taxon>Pseudomonadati</taxon>
        <taxon>Pseudomonadota</taxon>
        <taxon>Gammaproteobacteria</taxon>
        <taxon>Alteromonadales</taxon>
        <taxon>Alteromonadaceae</taxon>
        <taxon>Paraglaciecola</taxon>
    </lineage>
</organism>
<dbReference type="Proteomes" id="UP001247805">
    <property type="component" value="Unassembled WGS sequence"/>
</dbReference>
<sequence>MHITIDLDDPKPIFAQLIEQIKQAVAADNIALVIHCRQSVNWLMT</sequence>
<reference evidence="1 2" key="1">
    <citation type="submission" date="2023-10" db="EMBL/GenBank/DDBJ databases">
        <title>Glaciecola aquimarina strain GGW-M5 nov., isolated from a coastal seawater.</title>
        <authorList>
            <person name="Bayburt H."/>
            <person name="Kim J.M."/>
            <person name="Choi B.J."/>
            <person name="Jeon C.O."/>
        </authorList>
    </citation>
    <scope>NUCLEOTIDE SEQUENCE [LARGE SCALE GENOMIC DNA]</scope>
    <source>
        <strain evidence="1 2">KCTC 32108</strain>
    </source>
</reference>
<keyword evidence="2" id="KW-1185">Reference proteome</keyword>
<evidence type="ECO:0000313" key="1">
    <source>
        <dbReference type="EMBL" id="MDU0355440.1"/>
    </source>
</evidence>
<evidence type="ECO:0000313" key="2">
    <source>
        <dbReference type="Proteomes" id="UP001247805"/>
    </source>
</evidence>
<proteinExistence type="predicted"/>
<gene>
    <name evidence="1" type="ORF">RS130_17360</name>
</gene>
<dbReference type="EMBL" id="JAWDIO010000002">
    <property type="protein sequence ID" value="MDU0355440.1"/>
    <property type="molecule type" value="Genomic_DNA"/>
</dbReference>
<protein>
    <submittedName>
        <fullName evidence="1">Uncharacterized protein</fullName>
    </submittedName>
</protein>
<name>A0ABU3SZK2_9ALTE</name>
<accession>A0ABU3SZK2</accession>
<comment type="caution">
    <text evidence="1">The sequence shown here is derived from an EMBL/GenBank/DDBJ whole genome shotgun (WGS) entry which is preliminary data.</text>
</comment>